<dbReference type="AlphaFoldDB" id="A0A8H8R1V3"/>
<gene>
    <name evidence="2" type="ORF">LHYA1_G004928</name>
</gene>
<evidence type="ECO:0000313" key="3">
    <source>
        <dbReference type="Proteomes" id="UP000431533"/>
    </source>
</evidence>
<feature type="region of interest" description="Disordered" evidence="1">
    <location>
        <begin position="1"/>
        <end position="40"/>
    </location>
</feature>
<sequence>MDFVNKAKNAISSGGNNSATTQQPATGQTGNAGTEDYGDKGMFLSLSLSQSIAITSFTPLSPPSRLDFVEKKSGHTIGRDTNEKITDGARGLYEKATGSQVNPKYSN</sequence>
<dbReference type="RefSeq" id="XP_031005013.1">
    <property type="nucleotide sequence ID" value="XM_031149880.1"/>
</dbReference>
<accession>A0A8H8R1V3</accession>
<proteinExistence type="predicted"/>
<protein>
    <submittedName>
        <fullName evidence="2">Uncharacterized protein</fullName>
    </submittedName>
</protein>
<reference evidence="2 3" key="1">
    <citation type="submission" date="2018-05" db="EMBL/GenBank/DDBJ databases">
        <title>Genome sequencing and assembly of the regulated plant pathogen Lachnellula willkommii and related sister species for the development of diagnostic species identification markers.</title>
        <authorList>
            <person name="Giroux E."/>
            <person name="Bilodeau G."/>
        </authorList>
    </citation>
    <scope>NUCLEOTIDE SEQUENCE [LARGE SCALE GENOMIC DNA]</scope>
    <source>
        <strain evidence="2 3">CBS 185.66</strain>
    </source>
</reference>
<evidence type="ECO:0000256" key="1">
    <source>
        <dbReference type="SAM" id="MobiDB-lite"/>
    </source>
</evidence>
<dbReference type="Proteomes" id="UP000431533">
    <property type="component" value="Unassembled WGS sequence"/>
</dbReference>
<feature type="compositionally biased region" description="Low complexity" evidence="1">
    <location>
        <begin position="19"/>
        <end position="34"/>
    </location>
</feature>
<name>A0A8H8R1V3_9HELO</name>
<feature type="compositionally biased region" description="Polar residues" evidence="1">
    <location>
        <begin position="97"/>
        <end position="107"/>
    </location>
</feature>
<comment type="caution">
    <text evidence="2">The sequence shown here is derived from an EMBL/GenBank/DDBJ whole genome shotgun (WGS) entry which is preliminary data.</text>
</comment>
<feature type="compositionally biased region" description="Basic and acidic residues" evidence="1">
    <location>
        <begin position="71"/>
        <end position="87"/>
    </location>
</feature>
<evidence type="ECO:0000313" key="2">
    <source>
        <dbReference type="EMBL" id="TVY26225.1"/>
    </source>
</evidence>
<organism evidence="2 3">
    <name type="scientific">Lachnellula hyalina</name>
    <dbReference type="NCBI Taxonomy" id="1316788"/>
    <lineage>
        <taxon>Eukaryota</taxon>
        <taxon>Fungi</taxon>
        <taxon>Dikarya</taxon>
        <taxon>Ascomycota</taxon>
        <taxon>Pezizomycotina</taxon>
        <taxon>Leotiomycetes</taxon>
        <taxon>Helotiales</taxon>
        <taxon>Lachnaceae</taxon>
        <taxon>Lachnellula</taxon>
    </lineage>
</organism>
<dbReference type="OrthoDB" id="3050608at2759"/>
<feature type="region of interest" description="Disordered" evidence="1">
    <location>
        <begin position="71"/>
        <end position="107"/>
    </location>
</feature>
<keyword evidence="3" id="KW-1185">Reference proteome</keyword>
<dbReference type="EMBL" id="QGMH01000074">
    <property type="protein sequence ID" value="TVY26225.1"/>
    <property type="molecule type" value="Genomic_DNA"/>
</dbReference>
<dbReference type="GeneID" id="41985126"/>